<evidence type="ECO:0000256" key="2">
    <source>
        <dbReference type="ARBA" id="ARBA00022840"/>
    </source>
</evidence>
<dbReference type="AlphaFoldDB" id="A0A484FKR6"/>
<dbReference type="PANTHER" id="PTHR11638">
    <property type="entry name" value="ATP-DEPENDENT CLP PROTEASE"/>
    <property type="match status" value="1"/>
</dbReference>
<evidence type="ECO:0000313" key="6">
    <source>
        <dbReference type="Proteomes" id="UP000014480"/>
    </source>
</evidence>
<gene>
    <name evidence="5" type="primary">hsp98</name>
    <name evidence="5" type="ORF">Cob_v008535</name>
</gene>
<dbReference type="InterPro" id="IPR036628">
    <property type="entry name" value="Clp_N_dom_sf"/>
</dbReference>
<dbReference type="OrthoDB" id="47330at2759"/>
<keyword evidence="1" id="KW-0547">Nucleotide-binding</keyword>
<dbReference type="EMBL" id="AMCV02000023">
    <property type="protein sequence ID" value="TDZ18376.1"/>
    <property type="molecule type" value="Genomic_DNA"/>
</dbReference>
<dbReference type="GO" id="GO:0016887">
    <property type="term" value="F:ATP hydrolysis activity"/>
    <property type="evidence" value="ECO:0007669"/>
    <property type="project" value="TreeGrafter"/>
</dbReference>
<evidence type="ECO:0000259" key="4">
    <source>
        <dbReference type="PROSITE" id="PS51903"/>
    </source>
</evidence>
<dbReference type="InterPro" id="IPR004176">
    <property type="entry name" value="Clp_R_N"/>
</dbReference>
<name>A0A484FKR6_COLOR</name>
<dbReference type="Gene3D" id="1.10.1780.10">
    <property type="entry name" value="Clp, N-terminal domain"/>
    <property type="match status" value="1"/>
</dbReference>
<dbReference type="SUPFAM" id="SSF81923">
    <property type="entry name" value="Double Clp-N motif"/>
    <property type="match status" value="1"/>
</dbReference>
<reference evidence="6" key="1">
    <citation type="journal article" date="2013" name="New Phytol.">
        <title>Comparative genomic and transcriptomic analyses reveal the hemibiotrophic stage shift of Colletotrichum fungi.</title>
        <authorList>
            <person name="Gan P."/>
            <person name="Ikeda K."/>
            <person name="Irieda H."/>
            <person name="Narusaka M."/>
            <person name="O'Connell R.J."/>
            <person name="Narusaka Y."/>
            <person name="Takano Y."/>
            <person name="Kubo Y."/>
            <person name="Shirasu K."/>
        </authorList>
    </citation>
    <scope>NUCLEOTIDE SEQUENCE [LARGE SCALE GENOMIC DNA]</scope>
    <source>
        <strain evidence="6">104-T / ATCC 96160 / CBS 514.97 / LARS 414 / MAFF 240422</strain>
    </source>
</reference>
<evidence type="ECO:0000256" key="3">
    <source>
        <dbReference type="PROSITE-ProRule" id="PRU01251"/>
    </source>
</evidence>
<dbReference type="InterPro" id="IPR050130">
    <property type="entry name" value="ClpA_ClpB"/>
</dbReference>
<dbReference type="GO" id="GO:0043335">
    <property type="term" value="P:protein unfolding"/>
    <property type="evidence" value="ECO:0007669"/>
    <property type="project" value="TreeGrafter"/>
</dbReference>
<dbReference type="GO" id="GO:0070370">
    <property type="term" value="P:cellular heat acclimation"/>
    <property type="evidence" value="ECO:0007669"/>
    <property type="project" value="TreeGrafter"/>
</dbReference>
<dbReference type="Gene3D" id="3.40.50.300">
    <property type="entry name" value="P-loop containing nucleotide triphosphate hydrolases"/>
    <property type="match status" value="1"/>
</dbReference>
<evidence type="ECO:0000256" key="1">
    <source>
        <dbReference type="ARBA" id="ARBA00022741"/>
    </source>
</evidence>
<accession>A0A484FKR6</accession>
<dbReference type="PANTHER" id="PTHR11638:SF18">
    <property type="entry name" value="HEAT SHOCK PROTEIN 104"/>
    <property type="match status" value="1"/>
</dbReference>
<sequence>MNSRMEFTDRGEKAVQDAMALAEQYAHSQLLPVHLAVSLLDPPADQSKDQQNAPPQTSSMFRQVVERAHGDPQLFDRALKKTLVRLPSQDPPPDQVSVAPTFHAVLRKAQELQKTQKDTFIAVDHLIQALAEDNTIQTCLREANVPKAKLVHDAVSQIRGTKRVDSKNADTEEEHENLAKFTIDMTALARDKKIDPVIGREEEIRRVV</sequence>
<evidence type="ECO:0000313" key="5">
    <source>
        <dbReference type="EMBL" id="TDZ18376.1"/>
    </source>
</evidence>
<dbReference type="GO" id="GO:0005829">
    <property type="term" value="C:cytosol"/>
    <property type="evidence" value="ECO:0007669"/>
    <property type="project" value="TreeGrafter"/>
</dbReference>
<dbReference type="GO" id="GO:0051082">
    <property type="term" value="F:unfolded protein binding"/>
    <property type="evidence" value="ECO:0007669"/>
    <property type="project" value="TreeGrafter"/>
</dbReference>
<keyword evidence="6" id="KW-1185">Reference proteome</keyword>
<dbReference type="GO" id="GO:0051087">
    <property type="term" value="F:protein-folding chaperone binding"/>
    <property type="evidence" value="ECO:0007669"/>
    <property type="project" value="TreeGrafter"/>
</dbReference>
<keyword evidence="3" id="KW-0677">Repeat</keyword>
<dbReference type="GO" id="GO:0005524">
    <property type="term" value="F:ATP binding"/>
    <property type="evidence" value="ECO:0007669"/>
    <property type="project" value="UniProtKB-KW"/>
</dbReference>
<feature type="domain" description="Clp R" evidence="4">
    <location>
        <begin position="1"/>
        <end position="161"/>
    </location>
</feature>
<protein>
    <submittedName>
        <fullName evidence="5">Heat shock protein hsp98</fullName>
    </submittedName>
</protein>
<dbReference type="InterPro" id="IPR027417">
    <property type="entry name" value="P-loop_NTPase"/>
</dbReference>
<proteinExistence type="predicted"/>
<dbReference type="Pfam" id="PF02861">
    <property type="entry name" value="Clp_N"/>
    <property type="match status" value="1"/>
</dbReference>
<dbReference type="Proteomes" id="UP000014480">
    <property type="component" value="Unassembled WGS sequence"/>
</dbReference>
<keyword evidence="2" id="KW-0067">ATP-binding</keyword>
<dbReference type="PROSITE" id="PS51903">
    <property type="entry name" value="CLP_R"/>
    <property type="match status" value="1"/>
</dbReference>
<comment type="caution">
    <text evidence="5">The sequence shown here is derived from an EMBL/GenBank/DDBJ whole genome shotgun (WGS) entry which is preliminary data.</text>
</comment>
<dbReference type="STRING" id="1213857.A0A484FKR6"/>
<organism evidence="5 6">
    <name type="scientific">Colletotrichum orbiculare (strain 104-T / ATCC 96160 / CBS 514.97 / LARS 414 / MAFF 240422)</name>
    <name type="common">Cucumber anthracnose fungus</name>
    <name type="synonym">Colletotrichum lagenarium</name>
    <dbReference type="NCBI Taxonomy" id="1213857"/>
    <lineage>
        <taxon>Eukaryota</taxon>
        <taxon>Fungi</taxon>
        <taxon>Dikarya</taxon>
        <taxon>Ascomycota</taxon>
        <taxon>Pezizomycotina</taxon>
        <taxon>Sordariomycetes</taxon>
        <taxon>Hypocreomycetidae</taxon>
        <taxon>Glomerellales</taxon>
        <taxon>Glomerellaceae</taxon>
        <taxon>Colletotrichum</taxon>
        <taxon>Colletotrichum orbiculare species complex</taxon>
    </lineage>
</organism>
<keyword evidence="5" id="KW-0346">Stress response</keyword>
<dbReference type="GO" id="GO:0042026">
    <property type="term" value="P:protein refolding"/>
    <property type="evidence" value="ECO:0007669"/>
    <property type="project" value="TreeGrafter"/>
</dbReference>
<reference evidence="6" key="2">
    <citation type="journal article" date="2019" name="Mol. Plant Microbe Interact.">
        <title>Genome sequence resources for four phytopathogenic fungi from the Colletotrichum orbiculare species complex.</title>
        <authorList>
            <person name="Gan P."/>
            <person name="Tsushima A."/>
            <person name="Narusaka M."/>
            <person name="Narusaka Y."/>
            <person name="Takano Y."/>
            <person name="Kubo Y."/>
            <person name="Shirasu K."/>
        </authorList>
    </citation>
    <scope>GENOME REANNOTATION</scope>
    <source>
        <strain evidence="6">104-T / ATCC 96160 / CBS 514.97 / LARS 414 / MAFF 240422</strain>
    </source>
</reference>